<evidence type="ECO:0000256" key="3">
    <source>
        <dbReference type="ARBA" id="ARBA00022692"/>
    </source>
</evidence>
<keyword evidence="5 6" id="KW-0472">Membrane</keyword>
<protein>
    <submittedName>
        <fullName evidence="9">RDD family protein</fullName>
    </submittedName>
</protein>
<dbReference type="PANTHER" id="PTHR36115">
    <property type="entry name" value="PROLINE-RICH ANTIGEN HOMOLOG-RELATED"/>
    <property type="match status" value="1"/>
</dbReference>
<dbReference type="PANTHER" id="PTHR36115:SF6">
    <property type="entry name" value="PROLINE-RICH ANTIGEN HOMOLOG"/>
    <property type="match status" value="1"/>
</dbReference>
<feature type="transmembrane region" description="Helical" evidence="6">
    <location>
        <begin position="282"/>
        <end position="308"/>
    </location>
</feature>
<dbReference type="Pfam" id="PF06271">
    <property type="entry name" value="RDD"/>
    <property type="match status" value="1"/>
</dbReference>
<evidence type="ECO:0000259" key="8">
    <source>
        <dbReference type="Pfam" id="PF14237"/>
    </source>
</evidence>
<dbReference type="Proteomes" id="UP001358324">
    <property type="component" value="Unassembled WGS sequence"/>
</dbReference>
<evidence type="ECO:0000256" key="5">
    <source>
        <dbReference type="ARBA" id="ARBA00023136"/>
    </source>
</evidence>
<name>A0ABU7WFX8_9GAMM</name>
<comment type="caution">
    <text evidence="9">The sequence shown here is derived from an EMBL/GenBank/DDBJ whole genome shotgun (WGS) entry which is preliminary data.</text>
</comment>
<evidence type="ECO:0000313" key="10">
    <source>
        <dbReference type="Proteomes" id="UP001358324"/>
    </source>
</evidence>
<feature type="transmembrane region" description="Helical" evidence="6">
    <location>
        <begin position="225"/>
        <end position="244"/>
    </location>
</feature>
<keyword evidence="2" id="KW-1003">Cell membrane</keyword>
<sequence>MTDWYYADGRNTRHGPVTRPALLQLRQDGIVSDGTLVWRDGLAGWQPFRELAGELGLAPAAGIEAWALEPVAPAPTATAGDAVDAGWRPLTATGAADDTGHTASPYAPPTANVARPDAVTHGGDVVLAGFLKRVAAYAIDAVIVGIASAVIGGLIYELLGVGGFGRGFWMEQAVLNAVSLVLSALYFAWFHAAYAMATPGKMAVGIKVVRLDGSRISFLRGIGRYFATILSSLILMIGFLMAGFTQRKQALHDMVCDTLVVDRWAFTDRPELQRRELGTVTVVVLVLVGIVTGLGLLVLLALAGFAAFS</sequence>
<evidence type="ECO:0000256" key="2">
    <source>
        <dbReference type="ARBA" id="ARBA00022475"/>
    </source>
</evidence>
<feature type="transmembrane region" description="Helical" evidence="6">
    <location>
        <begin position="176"/>
        <end position="197"/>
    </location>
</feature>
<gene>
    <name evidence="9" type="ORF">V3391_10315</name>
</gene>
<feature type="domain" description="GYF" evidence="8">
    <location>
        <begin position="4"/>
        <end position="52"/>
    </location>
</feature>
<evidence type="ECO:0000256" key="6">
    <source>
        <dbReference type="SAM" id="Phobius"/>
    </source>
</evidence>
<keyword evidence="3 6" id="KW-0812">Transmembrane</keyword>
<dbReference type="Pfam" id="PF14237">
    <property type="entry name" value="GYF_2"/>
    <property type="match status" value="1"/>
</dbReference>
<evidence type="ECO:0000313" key="9">
    <source>
        <dbReference type="EMBL" id="MEF3082597.1"/>
    </source>
</evidence>
<evidence type="ECO:0000256" key="1">
    <source>
        <dbReference type="ARBA" id="ARBA00004651"/>
    </source>
</evidence>
<evidence type="ECO:0000256" key="4">
    <source>
        <dbReference type="ARBA" id="ARBA00022989"/>
    </source>
</evidence>
<reference evidence="9 10" key="1">
    <citation type="submission" date="2024-01" db="EMBL/GenBank/DDBJ databases">
        <title>Novel species of the genus Luteimonas isolated from rivers.</title>
        <authorList>
            <person name="Lu H."/>
        </authorList>
    </citation>
    <scope>NUCLEOTIDE SEQUENCE [LARGE SCALE GENOMIC DNA]</scope>
    <source>
        <strain evidence="9 10">SMYT11W</strain>
    </source>
</reference>
<dbReference type="EMBL" id="JAZHBM010000002">
    <property type="protein sequence ID" value="MEF3082597.1"/>
    <property type="molecule type" value="Genomic_DNA"/>
</dbReference>
<dbReference type="InterPro" id="IPR010432">
    <property type="entry name" value="RDD"/>
</dbReference>
<dbReference type="InterPro" id="IPR025640">
    <property type="entry name" value="GYF_2"/>
</dbReference>
<feature type="domain" description="RDD" evidence="7">
    <location>
        <begin position="127"/>
        <end position="256"/>
    </location>
</feature>
<feature type="transmembrane region" description="Helical" evidence="6">
    <location>
        <begin position="134"/>
        <end position="156"/>
    </location>
</feature>
<proteinExistence type="predicted"/>
<keyword evidence="10" id="KW-1185">Reference proteome</keyword>
<dbReference type="RefSeq" id="WP_332078317.1">
    <property type="nucleotide sequence ID" value="NZ_JAZHBM010000002.1"/>
</dbReference>
<organism evidence="9 10">
    <name type="scientific">Luteimonas flava</name>
    <dbReference type="NCBI Taxonomy" id="3115822"/>
    <lineage>
        <taxon>Bacteria</taxon>
        <taxon>Pseudomonadati</taxon>
        <taxon>Pseudomonadota</taxon>
        <taxon>Gammaproteobacteria</taxon>
        <taxon>Lysobacterales</taxon>
        <taxon>Lysobacteraceae</taxon>
        <taxon>Luteimonas</taxon>
    </lineage>
</organism>
<comment type="subcellular location">
    <subcellularLocation>
        <location evidence="1">Cell membrane</location>
        <topology evidence="1">Multi-pass membrane protein</topology>
    </subcellularLocation>
</comment>
<accession>A0ABU7WFX8</accession>
<dbReference type="InterPro" id="IPR051791">
    <property type="entry name" value="Pra-immunoreactive"/>
</dbReference>
<keyword evidence="4 6" id="KW-1133">Transmembrane helix</keyword>
<evidence type="ECO:0000259" key="7">
    <source>
        <dbReference type="Pfam" id="PF06271"/>
    </source>
</evidence>